<dbReference type="AlphaFoldDB" id="A0A3S1BJ61"/>
<sequence>MDIRRFPLEILERILIHLDTQALASIALADSYLANIVYSSHFLDEYCRTSLSCSWVTAADVCNACISVPYEFWFWAHTTIKAEDLGNMSVYFHNRYLTKIGTLKHMYIMWLTSGLRPSLMYSYSLMHRMYTLPDTVDQVFGVGEGLCRTIKDCLVKVFLGLPEIMELTCANLDVFCMQKGGTRTLPMDLVCNDGIKPKLPLSFVPLFSVEIILSALYGRNPALLILIGKDTWILWLGYLSISFDTNETVIVDNSFCRYFTPEDMAPDIRYHAHHVLLDMNGFVNSTRNGWPCPFITGHHPDMAQLIIELAQDYHRSLQQKFNMLLAEGCSQLVGRVLHACKRKSGPKKEMILDFLKHRVCYTSQINEFVVNFLDTTLSKIKSSTYEQLNYLIYKCILERVACLFRNEIQFCTENRFCHSFLCGCVSMPHDRKGFSSRSLDQKIDKCLSDKAKDGLNCPRFWPPHVLSAACVAIPVLLEVLESDISFVTSRCTKFVVPRLAQDQVNTRLHDASMCLTNRPPNKPRCPPLLTQIRLWSTDSSM</sequence>
<reference evidence="2 3" key="1">
    <citation type="submission" date="2019-01" db="EMBL/GenBank/DDBJ databases">
        <title>A draft genome assembly of the solar-powered sea slug Elysia chlorotica.</title>
        <authorList>
            <person name="Cai H."/>
            <person name="Li Q."/>
            <person name="Fang X."/>
            <person name="Li J."/>
            <person name="Curtis N.E."/>
            <person name="Altenburger A."/>
            <person name="Shibata T."/>
            <person name="Feng M."/>
            <person name="Maeda T."/>
            <person name="Schwartz J.A."/>
            <person name="Shigenobu S."/>
            <person name="Lundholm N."/>
            <person name="Nishiyama T."/>
            <person name="Yang H."/>
            <person name="Hasebe M."/>
            <person name="Li S."/>
            <person name="Pierce S.K."/>
            <person name="Wang J."/>
        </authorList>
    </citation>
    <scope>NUCLEOTIDE SEQUENCE [LARGE SCALE GENOMIC DNA]</scope>
    <source>
        <strain evidence="2">EC2010</strain>
        <tissue evidence="2">Whole organism of an adult</tissue>
    </source>
</reference>
<feature type="domain" description="F-box" evidence="1">
    <location>
        <begin position="1"/>
        <end position="46"/>
    </location>
</feature>
<keyword evidence="3" id="KW-1185">Reference proteome</keyword>
<organism evidence="2 3">
    <name type="scientific">Elysia chlorotica</name>
    <name type="common">Eastern emerald elysia</name>
    <name type="synonym">Sea slug</name>
    <dbReference type="NCBI Taxonomy" id="188477"/>
    <lineage>
        <taxon>Eukaryota</taxon>
        <taxon>Metazoa</taxon>
        <taxon>Spiralia</taxon>
        <taxon>Lophotrochozoa</taxon>
        <taxon>Mollusca</taxon>
        <taxon>Gastropoda</taxon>
        <taxon>Heterobranchia</taxon>
        <taxon>Euthyneura</taxon>
        <taxon>Panpulmonata</taxon>
        <taxon>Sacoglossa</taxon>
        <taxon>Placobranchoidea</taxon>
        <taxon>Plakobranchidae</taxon>
        <taxon>Elysia</taxon>
    </lineage>
</organism>
<dbReference type="InterPro" id="IPR001810">
    <property type="entry name" value="F-box_dom"/>
</dbReference>
<name>A0A3S1BJ61_ELYCH</name>
<dbReference type="InterPro" id="IPR036047">
    <property type="entry name" value="F-box-like_dom_sf"/>
</dbReference>
<evidence type="ECO:0000313" key="2">
    <source>
        <dbReference type="EMBL" id="RUS84873.1"/>
    </source>
</evidence>
<dbReference type="SUPFAM" id="SSF81383">
    <property type="entry name" value="F-box domain"/>
    <property type="match status" value="1"/>
</dbReference>
<dbReference type="OrthoDB" id="6047959at2759"/>
<gene>
    <name evidence="2" type="ORF">EGW08_007342</name>
</gene>
<evidence type="ECO:0000313" key="3">
    <source>
        <dbReference type="Proteomes" id="UP000271974"/>
    </source>
</evidence>
<comment type="caution">
    <text evidence="2">The sequence shown here is derived from an EMBL/GenBank/DDBJ whole genome shotgun (WGS) entry which is preliminary data.</text>
</comment>
<proteinExistence type="predicted"/>
<accession>A0A3S1BJ61</accession>
<dbReference type="Proteomes" id="UP000271974">
    <property type="component" value="Unassembled WGS sequence"/>
</dbReference>
<dbReference type="EMBL" id="RQTK01000190">
    <property type="protein sequence ID" value="RUS84873.1"/>
    <property type="molecule type" value="Genomic_DNA"/>
</dbReference>
<dbReference type="PROSITE" id="PS50181">
    <property type="entry name" value="FBOX"/>
    <property type="match status" value="1"/>
</dbReference>
<evidence type="ECO:0000259" key="1">
    <source>
        <dbReference type="PROSITE" id="PS50181"/>
    </source>
</evidence>
<protein>
    <recommendedName>
        <fullName evidence="1">F-box domain-containing protein</fullName>
    </recommendedName>
</protein>